<sequence length="816" mass="90199">MLSKFPSVLLLLYSFTTNCIGQKNETQCTQYSNAYKAVASCVGLGLTEVPSDLPNNITELNLSNNSLSYNWTGDILRFKNLTRLCLSQNNISFIEVNSLSETPLVYLYLQHNMLENIPVEVLHISSLKYLNLENNNIKNLTVPLRHYRTTVRLQALILRNTQLSLLQGDIFAGLNLRSLDLSFNNLESLPHLVFGKGNMKLETLLLGVNRLSSIPSSLQQLTVLTHLDLSYNRIKTVDDASLTGLQNLKYLYLSGNGIVSMADNAFSHLWLTRLNLSSNNLTTVPTSLTSMSSMKMLSLGGNPLGQVPPGMLQSMPELHTLELQKVGLSYLPSGAFSNSSLTHLSLAFNQLQALPMDVFSGTALKVLQLQGNLFSQFPRAAATLETLQTLDLRHNNIAVLQHVDDFSRLTNLTRLFLHNIGLRRIDKEDIFHGMESLEELDLSGNDVTTLPPNTFHSLPSLRRILLGQNRLQSLPINIFSNLTMLSYIDLSHNELEYLSVLSVTTTPKESTPSQTVLLENNPWYCDMNLCPLMDWHSKLHLNVSTPGPMCATPANMTFHHALSTVCASGTDTTLSTVTTSLSGTDNTSVVSYVSASDQTLTVVLVILAVIVLFVLVVVGVMRYRWKKKQAASPDVMPYFSPDIRRQYLEDLQALLPRPDSCEPVYDTIDDLRCPTAASSHIYALADDDLDTRSIASTGTYLSFPGYNESTTYLSVIGDEDDSKSITSHATYLSLIGDTDSVDSQPVYLTLTATDVDTNCAGIDSTMLCDEDTASLPGQPVYSYPVWRGQFPREKSTLSCGSISTVSRVILEDLEDT</sequence>
<accession>A0A6P4ZB18</accession>
<evidence type="ECO:0000256" key="4">
    <source>
        <dbReference type="SAM" id="Phobius"/>
    </source>
</evidence>
<dbReference type="PANTHER" id="PTHR24373">
    <property type="entry name" value="SLIT RELATED LEUCINE-RICH REPEAT NEURONAL PROTEIN"/>
    <property type="match status" value="1"/>
</dbReference>
<keyword evidence="1" id="KW-0433">Leucine-rich repeat</keyword>
<keyword evidence="3" id="KW-0677">Repeat</keyword>
<evidence type="ECO:0000256" key="2">
    <source>
        <dbReference type="ARBA" id="ARBA00022729"/>
    </source>
</evidence>
<dbReference type="SMART" id="SM00365">
    <property type="entry name" value="LRR_SD22"/>
    <property type="match status" value="7"/>
</dbReference>
<dbReference type="SMART" id="SM00369">
    <property type="entry name" value="LRR_TYP"/>
    <property type="match status" value="16"/>
</dbReference>
<dbReference type="PROSITE" id="PS51450">
    <property type="entry name" value="LRR"/>
    <property type="match status" value="8"/>
</dbReference>
<dbReference type="GO" id="GO:0031012">
    <property type="term" value="C:extracellular matrix"/>
    <property type="evidence" value="ECO:0007669"/>
    <property type="project" value="TreeGrafter"/>
</dbReference>
<evidence type="ECO:0000313" key="6">
    <source>
        <dbReference type="Proteomes" id="UP000515135"/>
    </source>
</evidence>
<keyword evidence="4" id="KW-0812">Transmembrane</keyword>
<evidence type="ECO:0000313" key="7">
    <source>
        <dbReference type="RefSeq" id="XP_019628297.1"/>
    </source>
</evidence>
<gene>
    <name evidence="7" type="primary">LOC109472874</name>
</gene>
<proteinExistence type="predicted"/>
<feature type="signal peptide" evidence="5">
    <location>
        <begin position="1"/>
        <end position="21"/>
    </location>
</feature>
<keyword evidence="4" id="KW-1133">Transmembrane helix</keyword>
<dbReference type="PANTHER" id="PTHR24373:SF397">
    <property type="entry name" value="IG-LIKE DOMAIN-CONTAINING PROTEIN"/>
    <property type="match status" value="1"/>
</dbReference>
<evidence type="ECO:0000256" key="1">
    <source>
        <dbReference type="ARBA" id="ARBA00022614"/>
    </source>
</evidence>
<keyword evidence="6" id="KW-1185">Reference proteome</keyword>
<dbReference type="SMART" id="SM00364">
    <property type="entry name" value="LRR_BAC"/>
    <property type="match status" value="7"/>
</dbReference>
<reference evidence="7" key="1">
    <citation type="submission" date="2025-08" db="UniProtKB">
        <authorList>
            <consortium name="RefSeq"/>
        </authorList>
    </citation>
    <scope>IDENTIFICATION</scope>
    <source>
        <tissue evidence="7">Gonad</tissue>
    </source>
</reference>
<feature type="chain" id="PRO_5027862671" evidence="5">
    <location>
        <begin position="22"/>
        <end position="816"/>
    </location>
</feature>
<dbReference type="Proteomes" id="UP000515135">
    <property type="component" value="Unplaced"/>
</dbReference>
<dbReference type="RefSeq" id="XP_019628297.1">
    <property type="nucleotide sequence ID" value="XM_019772738.1"/>
</dbReference>
<dbReference type="GO" id="GO:0005615">
    <property type="term" value="C:extracellular space"/>
    <property type="evidence" value="ECO:0007669"/>
    <property type="project" value="TreeGrafter"/>
</dbReference>
<evidence type="ECO:0000256" key="3">
    <source>
        <dbReference type="ARBA" id="ARBA00022737"/>
    </source>
</evidence>
<dbReference type="GeneID" id="109472874"/>
<dbReference type="InterPro" id="IPR003591">
    <property type="entry name" value="Leu-rich_rpt_typical-subtyp"/>
</dbReference>
<dbReference type="Pfam" id="PF13855">
    <property type="entry name" value="LRR_8"/>
    <property type="match status" value="3"/>
</dbReference>
<dbReference type="SUPFAM" id="SSF52058">
    <property type="entry name" value="L domain-like"/>
    <property type="match status" value="2"/>
</dbReference>
<dbReference type="InterPro" id="IPR001611">
    <property type="entry name" value="Leu-rich_rpt"/>
</dbReference>
<feature type="transmembrane region" description="Helical" evidence="4">
    <location>
        <begin position="600"/>
        <end position="621"/>
    </location>
</feature>
<name>A0A6P4ZB18_BRABE</name>
<dbReference type="PRINTS" id="PR00019">
    <property type="entry name" value="LEURICHRPT"/>
</dbReference>
<dbReference type="OrthoDB" id="10022853at2759"/>
<dbReference type="Pfam" id="PF00560">
    <property type="entry name" value="LRR_1"/>
    <property type="match status" value="1"/>
</dbReference>
<keyword evidence="2 5" id="KW-0732">Signal</keyword>
<dbReference type="AlphaFoldDB" id="A0A6P4ZB18"/>
<keyword evidence="4" id="KW-0472">Membrane</keyword>
<evidence type="ECO:0000256" key="5">
    <source>
        <dbReference type="SAM" id="SignalP"/>
    </source>
</evidence>
<dbReference type="InterPro" id="IPR050328">
    <property type="entry name" value="Dev_Immune_Receptor"/>
</dbReference>
<dbReference type="InterPro" id="IPR032675">
    <property type="entry name" value="LRR_dom_sf"/>
</dbReference>
<organism evidence="6 7">
    <name type="scientific">Branchiostoma belcheri</name>
    <name type="common">Amphioxus</name>
    <dbReference type="NCBI Taxonomy" id="7741"/>
    <lineage>
        <taxon>Eukaryota</taxon>
        <taxon>Metazoa</taxon>
        <taxon>Chordata</taxon>
        <taxon>Cephalochordata</taxon>
        <taxon>Leptocardii</taxon>
        <taxon>Amphioxiformes</taxon>
        <taxon>Branchiostomatidae</taxon>
        <taxon>Branchiostoma</taxon>
    </lineage>
</organism>
<protein>
    <submittedName>
        <fullName evidence="7">SLIT and NTRK-like protein 6</fullName>
    </submittedName>
</protein>
<dbReference type="KEGG" id="bbel:109472874"/>
<dbReference type="Gene3D" id="3.80.10.10">
    <property type="entry name" value="Ribonuclease Inhibitor"/>
    <property type="match status" value="4"/>
</dbReference>